<reference evidence="2 3" key="1">
    <citation type="submission" date="2019-07" db="EMBL/GenBank/DDBJ databases">
        <title>Flavobacterium sp. nov., isolated from glacier ice.</title>
        <authorList>
            <person name="Liu Q."/>
            <person name="Xin Y.-H."/>
        </authorList>
    </citation>
    <scope>NUCLEOTIDE SEQUENCE [LARGE SCALE GENOMIC DNA]</scope>
    <source>
        <strain evidence="2 3">ZT4R6</strain>
    </source>
</reference>
<name>A0A552UUK8_9FLAO</name>
<evidence type="ECO:0000313" key="2">
    <source>
        <dbReference type="EMBL" id="TRW21889.1"/>
    </source>
</evidence>
<comment type="caution">
    <text evidence="2">The sequence shown here is derived from an EMBL/GenBank/DDBJ whole genome shotgun (WGS) entry which is preliminary data.</text>
</comment>
<gene>
    <name evidence="2" type="ORF">FMM05_19710</name>
</gene>
<dbReference type="PANTHER" id="PTHR48079:SF6">
    <property type="entry name" value="NAD(P)-BINDING DOMAIN-CONTAINING PROTEIN-RELATED"/>
    <property type="match status" value="1"/>
</dbReference>
<dbReference type="Proteomes" id="UP000320643">
    <property type="component" value="Unassembled WGS sequence"/>
</dbReference>
<accession>A0A552UUK8</accession>
<dbReference type="GO" id="GO:0005737">
    <property type="term" value="C:cytoplasm"/>
    <property type="evidence" value="ECO:0007669"/>
    <property type="project" value="TreeGrafter"/>
</dbReference>
<evidence type="ECO:0000313" key="3">
    <source>
        <dbReference type="Proteomes" id="UP000320643"/>
    </source>
</evidence>
<feature type="domain" description="NAD-dependent epimerase/dehydratase" evidence="1">
    <location>
        <begin position="2"/>
        <end position="234"/>
    </location>
</feature>
<dbReference type="Pfam" id="PF01370">
    <property type="entry name" value="Epimerase"/>
    <property type="match status" value="1"/>
</dbReference>
<proteinExistence type="predicted"/>
<keyword evidence="3" id="KW-1185">Reference proteome</keyword>
<dbReference type="Gene3D" id="3.40.50.720">
    <property type="entry name" value="NAD(P)-binding Rossmann-like Domain"/>
    <property type="match status" value="1"/>
</dbReference>
<dbReference type="RefSeq" id="WP_143375144.1">
    <property type="nucleotide sequence ID" value="NZ_VJVZ01000017.1"/>
</dbReference>
<protein>
    <submittedName>
        <fullName evidence="2">NAD-dependent epimerase/dehydratase family protein</fullName>
    </submittedName>
</protein>
<organism evidence="2 3">
    <name type="scientific">Flavobacterium zepuense</name>
    <dbReference type="NCBI Taxonomy" id="2593302"/>
    <lineage>
        <taxon>Bacteria</taxon>
        <taxon>Pseudomonadati</taxon>
        <taxon>Bacteroidota</taxon>
        <taxon>Flavobacteriia</taxon>
        <taxon>Flavobacteriales</taxon>
        <taxon>Flavobacteriaceae</taxon>
        <taxon>Flavobacterium</taxon>
    </lineage>
</organism>
<dbReference type="InterPro" id="IPR036291">
    <property type="entry name" value="NAD(P)-bd_dom_sf"/>
</dbReference>
<dbReference type="SUPFAM" id="SSF51735">
    <property type="entry name" value="NAD(P)-binding Rossmann-fold domains"/>
    <property type="match status" value="1"/>
</dbReference>
<evidence type="ECO:0000259" key="1">
    <source>
        <dbReference type="Pfam" id="PF01370"/>
    </source>
</evidence>
<dbReference type="GO" id="GO:0004029">
    <property type="term" value="F:aldehyde dehydrogenase (NAD+) activity"/>
    <property type="evidence" value="ECO:0007669"/>
    <property type="project" value="TreeGrafter"/>
</dbReference>
<dbReference type="InterPro" id="IPR001509">
    <property type="entry name" value="Epimerase_deHydtase"/>
</dbReference>
<dbReference type="InterPro" id="IPR051783">
    <property type="entry name" value="NAD(P)-dependent_oxidoreduct"/>
</dbReference>
<dbReference type="OrthoDB" id="596910at2"/>
<dbReference type="AlphaFoldDB" id="A0A552UUK8"/>
<dbReference type="PANTHER" id="PTHR48079">
    <property type="entry name" value="PROTEIN YEEZ"/>
    <property type="match status" value="1"/>
</dbReference>
<dbReference type="EMBL" id="VJVZ01000017">
    <property type="protein sequence ID" value="TRW21889.1"/>
    <property type="molecule type" value="Genomic_DNA"/>
</dbReference>
<sequence>MILVTGGTGLVGAHLLLRLTEGTTAIRALYRNPANLKKTKDLFAHYGKQAFFDTIDWVQGDITDIPSLEPAFIGVSHVYHCAAAITFDPSKEDLLRKVNIEGTANMVNCALDFGVKKFCHVSSIAALGDTLQPGETITEATEWNPERSHNDYAISKYGAEMEVWRAWQEGLSVVVVNPGVIFGYGFWDQGSGAILRAVNRGQYFYTLGSCGFVAVEDVTNIMVQLMDSELSGEKFTVVAENLTYKELLDIVADGLHKKRPSLHATKLLTSIAWRMDWLISKLLMRKRMLTRHMAQSAHATDVYDSSKVTKALNYKFTDLKAYLHALCASYA</sequence>